<protein>
    <recommendedName>
        <fullName evidence="5">Protein kinase domain-containing protein</fullName>
    </recommendedName>
</protein>
<dbReference type="Gene3D" id="1.10.510.10">
    <property type="entry name" value="Transferase(Phosphotransferase) domain 1"/>
    <property type="match status" value="1"/>
</dbReference>
<evidence type="ECO:0000256" key="3">
    <source>
        <dbReference type="ARBA" id="ARBA00022777"/>
    </source>
</evidence>
<name>A0ABP1DTU4_9APHY</name>
<dbReference type="SUPFAM" id="SSF56112">
    <property type="entry name" value="Protein kinase-like (PK-like)"/>
    <property type="match status" value="1"/>
</dbReference>
<keyword evidence="2" id="KW-0547">Nucleotide-binding</keyword>
<keyword evidence="3" id="KW-0418">Kinase</keyword>
<dbReference type="PANTHER" id="PTHR44329:SF288">
    <property type="entry name" value="MITOGEN-ACTIVATED PROTEIN KINASE KINASE KINASE 20"/>
    <property type="match status" value="1"/>
</dbReference>
<dbReference type="EMBL" id="OZ037948">
    <property type="protein sequence ID" value="CAL1710049.1"/>
    <property type="molecule type" value="Genomic_DNA"/>
</dbReference>
<keyword evidence="1" id="KW-0808">Transferase</keyword>
<evidence type="ECO:0000256" key="4">
    <source>
        <dbReference type="ARBA" id="ARBA00022840"/>
    </source>
</evidence>
<dbReference type="InterPro" id="IPR008266">
    <property type="entry name" value="Tyr_kinase_AS"/>
</dbReference>
<dbReference type="InterPro" id="IPR051681">
    <property type="entry name" value="Ser/Thr_Kinases-Pseudokinases"/>
</dbReference>
<gene>
    <name evidence="6" type="ORF">GFSPODELE1_LOCUS7629</name>
</gene>
<evidence type="ECO:0000259" key="5">
    <source>
        <dbReference type="PROSITE" id="PS50011"/>
    </source>
</evidence>
<dbReference type="Proteomes" id="UP001497453">
    <property type="component" value="Chromosome 5"/>
</dbReference>
<organism evidence="6 7">
    <name type="scientific">Somion occarium</name>
    <dbReference type="NCBI Taxonomy" id="3059160"/>
    <lineage>
        <taxon>Eukaryota</taxon>
        <taxon>Fungi</taxon>
        <taxon>Dikarya</taxon>
        <taxon>Basidiomycota</taxon>
        <taxon>Agaricomycotina</taxon>
        <taxon>Agaricomycetes</taxon>
        <taxon>Polyporales</taxon>
        <taxon>Cerrenaceae</taxon>
        <taxon>Somion</taxon>
    </lineage>
</organism>
<dbReference type="PROSITE" id="PS50011">
    <property type="entry name" value="PROTEIN_KINASE_DOM"/>
    <property type="match status" value="1"/>
</dbReference>
<evidence type="ECO:0000256" key="2">
    <source>
        <dbReference type="ARBA" id="ARBA00022741"/>
    </source>
</evidence>
<reference evidence="7" key="1">
    <citation type="submission" date="2024-04" db="EMBL/GenBank/DDBJ databases">
        <authorList>
            <person name="Shaw F."/>
            <person name="Minotto A."/>
        </authorList>
    </citation>
    <scope>NUCLEOTIDE SEQUENCE [LARGE SCALE GENOMIC DNA]</scope>
</reference>
<keyword evidence="7" id="KW-1185">Reference proteome</keyword>
<feature type="domain" description="Protein kinase" evidence="5">
    <location>
        <begin position="1"/>
        <end position="186"/>
    </location>
</feature>
<dbReference type="PANTHER" id="PTHR44329">
    <property type="entry name" value="SERINE/THREONINE-PROTEIN KINASE TNNI3K-RELATED"/>
    <property type="match status" value="1"/>
</dbReference>
<dbReference type="InterPro" id="IPR001245">
    <property type="entry name" value="Ser-Thr/Tyr_kinase_cat_dom"/>
</dbReference>
<dbReference type="PIRSF" id="PIRSF000654">
    <property type="entry name" value="Integrin-linked_kinase"/>
    <property type="match status" value="1"/>
</dbReference>
<evidence type="ECO:0000256" key="1">
    <source>
        <dbReference type="ARBA" id="ARBA00022679"/>
    </source>
</evidence>
<sequence>MVSPWMKHGNVMQCISHLLKQKEKVPYYRWIYEIASGMQYLFHEDVVHGDLRGANILVDDKLSIQIADFGLSRVLDPDSAKEVSIQSGAVRWFAPEIVLHSAKASSRTEVYAFGCVCLEIFTRKIPFCTKCEYQVSAGMSNHQPPYSSLKALPAFLRRHIADCISFKSSKCPNIDAIVDLLQHVPYQLQGTANAPSVALSRVDVTAPQSSPQVPRSAATLIRDIFHL</sequence>
<dbReference type="Pfam" id="PF07714">
    <property type="entry name" value="PK_Tyr_Ser-Thr"/>
    <property type="match status" value="1"/>
</dbReference>
<dbReference type="PROSITE" id="PS00109">
    <property type="entry name" value="PROTEIN_KINASE_TYR"/>
    <property type="match status" value="1"/>
</dbReference>
<evidence type="ECO:0000313" key="7">
    <source>
        <dbReference type="Proteomes" id="UP001497453"/>
    </source>
</evidence>
<dbReference type="InterPro" id="IPR000719">
    <property type="entry name" value="Prot_kinase_dom"/>
</dbReference>
<keyword evidence="4" id="KW-0067">ATP-binding</keyword>
<dbReference type="InterPro" id="IPR011009">
    <property type="entry name" value="Kinase-like_dom_sf"/>
</dbReference>
<accession>A0ABP1DTU4</accession>
<proteinExistence type="predicted"/>
<evidence type="ECO:0000313" key="6">
    <source>
        <dbReference type="EMBL" id="CAL1710049.1"/>
    </source>
</evidence>